<dbReference type="PANTHER" id="PTHR45138">
    <property type="entry name" value="REGULATORY COMPONENTS OF SENSORY TRANSDUCTION SYSTEM"/>
    <property type="match status" value="1"/>
</dbReference>
<dbReference type="EC" id="2.7.7.65" evidence="2"/>
<evidence type="ECO:0000313" key="11">
    <source>
        <dbReference type="Proteomes" id="UP000532010"/>
    </source>
</evidence>
<feature type="domain" description="GGDEF" evidence="9">
    <location>
        <begin position="356"/>
        <end position="496"/>
    </location>
</feature>
<dbReference type="CDD" id="cd12915">
    <property type="entry name" value="PDC2_DGC_like"/>
    <property type="match status" value="1"/>
</dbReference>
<dbReference type="GO" id="GO:0052621">
    <property type="term" value="F:diguanylate cyclase activity"/>
    <property type="evidence" value="ECO:0007669"/>
    <property type="project" value="UniProtKB-EC"/>
</dbReference>
<protein>
    <recommendedName>
        <fullName evidence="2">diguanylate cyclase</fullName>
        <ecNumber evidence="2">2.7.7.65</ecNumber>
    </recommendedName>
</protein>
<accession>A0A7W4VKR7</accession>
<dbReference type="GO" id="GO:1902201">
    <property type="term" value="P:negative regulation of bacterial-type flagellum-dependent cell motility"/>
    <property type="evidence" value="ECO:0007669"/>
    <property type="project" value="TreeGrafter"/>
</dbReference>
<dbReference type="CDD" id="cd12914">
    <property type="entry name" value="PDC1_DGC_like"/>
    <property type="match status" value="1"/>
</dbReference>
<dbReference type="CDD" id="cd01949">
    <property type="entry name" value="GGDEF"/>
    <property type="match status" value="1"/>
</dbReference>
<sequence length="497" mass="54878">MTTFAQDRPRSSARGLRVFVLVVCLVILGLEGWRDLHERNHEITRIRAETLNLAKSLTQHAQDTFELADALLVDVVDRVETGGLLPDTIARLDIFLVERVQSLQRIKALTIFGEDGNLLSSSLPGHRGRVNVNALALFQQHRASTSSDWFVGPLIRDPLGGDWVLTISRRFNKPDGSFGGVVQASIPPRYFGNFFGRFDVGSQGSITLLHQNGTILSRYPYIERAIGSNIFDDPQFRNAKGSGNYDYTSPIDKQLRIGGYQRNHIFPVGVIAAVGRDEALARWNEEFVFRSSIIGLLILVIGSLGWILAGALRRREHAEAELAILATTDGLTGLANRRTFDRQLETEWLRAARQKTPVSLLLIDVDQFKAYNDVYGHQAGDECLRTIAKTISAAARRPGDLAARYGGEELAILLPDADEAATATIAEDLRAKVESLRVRHDANPPSCILTISIGSATRIPSLDRSRLRPDDLITLADAALYRAKQNGRNRVASEKAA</sequence>
<evidence type="ECO:0000259" key="9">
    <source>
        <dbReference type="PROSITE" id="PS50887"/>
    </source>
</evidence>
<proteinExistence type="predicted"/>
<reference evidence="10 11" key="1">
    <citation type="submission" date="2020-08" db="EMBL/GenBank/DDBJ databases">
        <title>The Agave Microbiome: Exploring the role of microbial communities in plant adaptations to desert environments.</title>
        <authorList>
            <person name="Partida-Martinez L.P."/>
        </authorList>
    </citation>
    <scope>NUCLEOTIDE SEQUENCE [LARGE SCALE GENOMIC DNA]</scope>
    <source>
        <strain evidence="10 11">AT3.9</strain>
    </source>
</reference>
<organism evidence="10 11">
    <name type="scientific">Microvirga lupini</name>
    <dbReference type="NCBI Taxonomy" id="420324"/>
    <lineage>
        <taxon>Bacteria</taxon>
        <taxon>Pseudomonadati</taxon>
        <taxon>Pseudomonadota</taxon>
        <taxon>Alphaproteobacteria</taxon>
        <taxon>Hyphomicrobiales</taxon>
        <taxon>Methylobacteriaceae</taxon>
        <taxon>Microvirga</taxon>
    </lineage>
</organism>
<keyword evidence="3" id="KW-1003">Cell membrane</keyword>
<comment type="caution">
    <text evidence="10">The sequence shown here is derived from an EMBL/GenBank/DDBJ whole genome shotgun (WGS) entry which is preliminary data.</text>
</comment>
<evidence type="ECO:0000256" key="1">
    <source>
        <dbReference type="ARBA" id="ARBA00004651"/>
    </source>
</evidence>
<dbReference type="Pfam" id="PF02743">
    <property type="entry name" value="dCache_1"/>
    <property type="match status" value="1"/>
</dbReference>
<dbReference type="Proteomes" id="UP000532010">
    <property type="component" value="Unassembled WGS sequence"/>
</dbReference>
<evidence type="ECO:0000256" key="3">
    <source>
        <dbReference type="ARBA" id="ARBA00022475"/>
    </source>
</evidence>
<dbReference type="AlphaFoldDB" id="A0A7W4VKR7"/>
<feature type="transmembrane region" description="Helical" evidence="8">
    <location>
        <begin position="287"/>
        <end position="309"/>
    </location>
</feature>
<evidence type="ECO:0000313" key="10">
    <source>
        <dbReference type="EMBL" id="MBB3019019.1"/>
    </source>
</evidence>
<name>A0A7W4VKR7_9HYPH</name>
<evidence type="ECO:0000256" key="7">
    <source>
        <dbReference type="ARBA" id="ARBA00034247"/>
    </source>
</evidence>
<gene>
    <name evidence="10" type="ORF">FHR70_002073</name>
</gene>
<dbReference type="EMBL" id="JACHWB010000002">
    <property type="protein sequence ID" value="MBB3019019.1"/>
    <property type="molecule type" value="Genomic_DNA"/>
</dbReference>
<dbReference type="SMART" id="SM00267">
    <property type="entry name" value="GGDEF"/>
    <property type="match status" value="1"/>
</dbReference>
<dbReference type="InterPro" id="IPR033479">
    <property type="entry name" value="dCache_1"/>
</dbReference>
<dbReference type="RefSeq" id="WP_183449699.1">
    <property type="nucleotide sequence ID" value="NZ_JACHWB010000002.1"/>
</dbReference>
<evidence type="ECO:0000256" key="2">
    <source>
        <dbReference type="ARBA" id="ARBA00012528"/>
    </source>
</evidence>
<dbReference type="Gene3D" id="3.30.70.270">
    <property type="match status" value="1"/>
</dbReference>
<dbReference type="InterPro" id="IPR050469">
    <property type="entry name" value="Diguanylate_Cyclase"/>
</dbReference>
<dbReference type="PANTHER" id="PTHR45138:SF9">
    <property type="entry name" value="DIGUANYLATE CYCLASE DGCM-RELATED"/>
    <property type="match status" value="1"/>
</dbReference>
<dbReference type="InterPro" id="IPR000160">
    <property type="entry name" value="GGDEF_dom"/>
</dbReference>
<evidence type="ECO:0000256" key="8">
    <source>
        <dbReference type="SAM" id="Phobius"/>
    </source>
</evidence>
<keyword evidence="4 8" id="KW-0812">Transmembrane</keyword>
<keyword evidence="6 8" id="KW-0472">Membrane</keyword>
<dbReference type="Pfam" id="PF00990">
    <property type="entry name" value="GGDEF"/>
    <property type="match status" value="1"/>
</dbReference>
<dbReference type="InterPro" id="IPR043128">
    <property type="entry name" value="Rev_trsase/Diguanyl_cyclase"/>
</dbReference>
<evidence type="ECO:0000256" key="6">
    <source>
        <dbReference type="ARBA" id="ARBA00023136"/>
    </source>
</evidence>
<dbReference type="Gene3D" id="3.30.450.20">
    <property type="entry name" value="PAS domain"/>
    <property type="match status" value="2"/>
</dbReference>
<comment type="catalytic activity">
    <reaction evidence="7">
        <text>2 GTP = 3',3'-c-di-GMP + 2 diphosphate</text>
        <dbReference type="Rhea" id="RHEA:24898"/>
        <dbReference type="ChEBI" id="CHEBI:33019"/>
        <dbReference type="ChEBI" id="CHEBI:37565"/>
        <dbReference type="ChEBI" id="CHEBI:58805"/>
        <dbReference type="EC" id="2.7.7.65"/>
    </reaction>
</comment>
<dbReference type="GO" id="GO:0043709">
    <property type="term" value="P:cell adhesion involved in single-species biofilm formation"/>
    <property type="evidence" value="ECO:0007669"/>
    <property type="project" value="TreeGrafter"/>
</dbReference>
<dbReference type="PROSITE" id="PS50887">
    <property type="entry name" value="GGDEF"/>
    <property type="match status" value="1"/>
</dbReference>
<keyword evidence="5 8" id="KW-1133">Transmembrane helix</keyword>
<dbReference type="GO" id="GO:0005886">
    <property type="term" value="C:plasma membrane"/>
    <property type="evidence" value="ECO:0007669"/>
    <property type="project" value="UniProtKB-SubCell"/>
</dbReference>
<dbReference type="FunFam" id="3.30.70.270:FF:000001">
    <property type="entry name" value="Diguanylate cyclase domain protein"/>
    <property type="match status" value="1"/>
</dbReference>
<dbReference type="InterPro" id="IPR029787">
    <property type="entry name" value="Nucleotide_cyclase"/>
</dbReference>
<evidence type="ECO:0000256" key="5">
    <source>
        <dbReference type="ARBA" id="ARBA00022989"/>
    </source>
</evidence>
<dbReference type="SUPFAM" id="SSF55073">
    <property type="entry name" value="Nucleotide cyclase"/>
    <property type="match status" value="1"/>
</dbReference>
<keyword evidence="11" id="KW-1185">Reference proteome</keyword>
<dbReference type="NCBIfam" id="TIGR00254">
    <property type="entry name" value="GGDEF"/>
    <property type="match status" value="1"/>
</dbReference>
<evidence type="ECO:0000256" key="4">
    <source>
        <dbReference type="ARBA" id="ARBA00022692"/>
    </source>
</evidence>
<comment type="subcellular location">
    <subcellularLocation>
        <location evidence="1">Cell membrane</location>
        <topology evidence="1">Multi-pass membrane protein</topology>
    </subcellularLocation>
</comment>